<dbReference type="EMBL" id="CQPA01000035">
    <property type="protein sequence ID" value="CNU77588.1"/>
    <property type="molecule type" value="Genomic_DNA"/>
</dbReference>
<evidence type="ECO:0000313" key="1">
    <source>
        <dbReference type="EMBL" id="CNU77588.1"/>
    </source>
</evidence>
<sequence>MLIAVAVHLLAHVLTFRFIQLRFCGEIIHCLQQAAILRFGVQPFAGAEEIHKEVSNLAPYPTFQERQIAGRLRISFPLGKIDTRHDIRMIDIKIMRRVNVQIFIDPHTAQVVQYRNQQILHRQVAIMAEQYNAAVRKGVFRQFVTQASGRRPAKGKKIVFPLTLQPQRLRQFTLFIKQAIRLILGAIDPMQFSHHLDNGGCRLQQ</sequence>
<reference evidence="1 2" key="1">
    <citation type="submission" date="2015-03" db="EMBL/GenBank/DDBJ databases">
        <authorList>
            <consortium name="Pathogen Informatics"/>
        </authorList>
    </citation>
    <scope>NUCLEOTIDE SEQUENCE [LARGE SCALE GENOMIC DNA]</scope>
    <source>
        <strain evidence="1 2">A1104</strain>
    </source>
</reference>
<evidence type="ECO:0000313" key="2">
    <source>
        <dbReference type="Proteomes" id="UP000041314"/>
    </source>
</evidence>
<name>A0A655DPV5_SALET</name>
<organism evidence="1 2">
    <name type="scientific">Salmonella enterica subsp. enterica serovar Bovismorbificans</name>
    <dbReference type="NCBI Taxonomy" id="58097"/>
    <lineage>
        <taxon>Bacteria</taxon>
        <taxon>Pseudomonadati</taxon>
        <taxon>Pseudomonadota</taxon>
        <taxon>Gammaproteobacteria</taxon>
        <taxon>Enterobacterales</taxon>
        <taxon>Enterobacteriaceae</taxon>
        <taxon>Salmonella</taxon>
    </lineage>
</organism>
<protein>
    <submittedName>
        <fullName evidence="1">Uncharacterized protein</fullName>
    </submittedName>
</protein>
<gene>
    <name evidence="1" type="ORF">ERS008198_03536</name>
</gene>
<dbReference type="AlphaFoldDB" id="A0A655DPV5"/>
<proteinExistence type="predicted"/>
<dbReference type="Proteomes" id="UP000041314">
    <property type="component" value="Unassembled WGS sequence"/>
</dbReference>
<accession>A0A655DPV5</accession>